<organism evidence="1 2">
    <name type="scientific">Candidatus Roizmanbacteria bacterium RIFCSPHIGHO2_02_FULL_38_11</name>
    <dbReference type="NCBI Taxonomy" id="1802039"/>
    <lineage>
        <taxon>Bacteria</taxon>
        <taxon>Candidatus Roizmaniibacteriota</taxon>
    </lineage>
</organism>
<evidence type="ECO:0000313" key="1">
    <source>
        <dbReference type="EMBL" id="OGK24789.1"/>
    </source>
</evidence>
<accession>A0A1F7H0K9</accession>
<comment type="caution">
    <text evidence="1">The sequence shown here is derived from an EMBL/GenBank/DDBJ whole genome shotgun (WGS) entry which is preliminary data.</text>
</comment>
<evidence type="ECO:0000313" key="2">
    <source>
        <dbReference type="Proteomes" id="UP000177913"/>
    </source>
</evidence>
<name>A0A1F7H0K9_9BACT</name>
<sequence length="82" mass="8574">MVFEECSFSVLGIIKEGEAVSGISVAGIRATADCGVQKIAGMQYGSLVCWVELLNRGGTIFALDSIKCSGQCLLGLALEFTP</sequence>
<protein>
    <submittedName>
        <fullName evidence="1">Uncharacterized protein</fullName>
    </submittedName>
</protein>
<reference evidence="1 2" key="1">
    <citation type="journal article" date="2016" name="Nat. Commun.">
        <title>Thousands of microbial genomes shed light on interconnected biogeochemical processes in an aquifer system.</title>
        <authorList>
            <person name="Anantharaman K."/>
            <person name="Brown C.T."/>
            <person name="Hug L.A."/>
            <person name="Sharon I."/>
            <person name="Castelle C.J."/>
            <person name="Probst A.J."/>
            <person name="Thomas B.C."/>
            <person name="Singh A."/>
            <person name="Wilkins M.J."/>
            <person name="Karaoz U."/>
            <person name="Brodie E.L."/>
            <person name="Williams K.H."/>
            <person name="Hubbard S.S."/>
            <person name="Banfield J.F."/>
        </authorList>
    </citation>
    <scope>NUCLEOTIDE SEQUENCE [LARGE SCALE GENOMIC DNA]</scope>
</reference>
<dbReference type="AlphaFoldDB" id="A0A1F7H0K9"/>
<proteinExistence type="predicted"/>
<dbReference type="EMBL" id="MFZO01000028">
    <property type="protein sequence ID" value="OGK24789.1"/>
    <property type="molecule type" value="Genomic_DNA"/>
</dbReference>
<gene>
    <name evidence="1" type="ORF">A3C25_03010</name>
</gene>
<dbReference type="Proteomes" id="UP000177913">
    <property type="component" value="Unassembled WGS sequence"/>
</dbReference>